<dbReference type="RefSeq" id="XP_048331241.1">
    <property type="nucleotide sequence ID" value="XM_048475284.1"/>
</dbReference>
<sequence length="274" mass="30774">MLTISSLQVTTLKSLDQFVTKLNLMFSLKDLGPLHSFLGVQVHRSENGLNLSQPGYITDLLHRANMIDCKESHSPASSSTQLGSTVGNSFPDTFLYQSTVGALQYFTITRPEISFIVNKLSQSMHNPTDVYWSACKRMLCYLHGTKHLGLLIRPSRRLTLSGFTDADWASNLDDRKSISGYCIYLGTTLVSWSSRKQNVVARSSTEAEYRALALGAAEISWLQQLFMELNFSLPSIPILWCDNMGAECLAANHVFHNRTKYIEVDVHFVRDKVL</sequence>
<organism evidence="2 3">
    <name type="scientific">Ziziphus jujuba</name>
    <name type="common">Chinese jujube</name>
    <name type="synonym">Ziziphus sativa</name>
    <dbReference type="NCBI Taxonomy" id="326968"/>
    <lineage>
        <taxon>Eukaryota</taxon>
        <taxon>Viridiplantae</taxon>
        <taxon>Streptophyta</taxon>
        <taxon>Embryophyta</taxon>
        <taxon>Tracheophyta</taxon>
        <taxon>Spermatophyta</taxon>
        <taxon>Magnoliopsida</taxon>
        <taxon>eudicotyledons</taxon>
        <taxon>Gunneridae</taxon>
        <taxon>Pentapetalae</taxon>
        <taxon>rosids</taxon>
        <taxon>fabids</taxon>
        <taxon>Rosales</taxon>
        <taxon>Rhamnaceae</taxon>
        <taxon>Paliureae</taxon>
        <taxon>Ziziphus</taxon>
    </lineage>
</organism>
<dbReference type="Pfam" id="PF07727">
    <property type="entry name" value="RVT_2"/>
    <property type="match status" value="1"/>
</dbReference>
<name>A0ABM3ILU5_ZIZJJ</name>
<gene>
    <name evidence="3" type="primary">LOC112492003</name>
</gene>
<evidence type="ECO:0000313" key="3">
    <source>
        <dbReference type="RefSeq" id="XP_048331241.1"/>
    </source>
</evidence>
<dbReference type="PANTHER" id="PTHR11439">
    <property type="entry name" value="GAG-POL-RELATED RETROTRANSPOSON"/>
    <property type="match status" value="1"/>
</dbReference>
<accession>A0ABM3ILU5</accession>
<keyword evidence="2" id="KW-1185">Reference proteome</keyword>
<dbReference type="CDD" id="cd09272">
    <property type="entry name" value="RNase_HI_RT_Ty1"/>
    <property type="match status" value="1"/>
</dbReference>
<dbReference type="GeneID" id="112492003"/>
<dbReference type="PANTHER" id="PTHR11439:SF467">
    <property type="entry name" value="INTEGRASE CATALYTIC DOMAIN-CONTAINING PROTEIN"/>
    <property type="match status" value="1"/>
</dbReference>
<evidence type="ECO:0000313" key="2">
    <source>
        <dbReference type="Proteomes" id="UP001652623"/>
    </source>
</evidence>
<proteinExistence type="predicted"/>
<dbReference type="Proteomes" id="UP001652623">
    <property type="component" value="Chromosome 5"/>
</dbReference>
<evidence type="ECO:0000259" key="1">
    <source>
        <dbReference type="Pfam" id="PF07727"/>
    </source>
</evidence>
<reference evidence="3" key="1">
    <citation type="submission" date="2025-08" db="UniProtKB">
        <authorList>
            <consortium name="RefSeq"/>
        </authorList>
    </citation>
    <scope>IDENTIFICATION</scope>
    <source>
        <tissue evidence="3">Seedling</tissue>
    </source>
</reference>
<protein>
    <submittedName>
        <fullName evidence="3">Uncharacterized mitochondrial protein AtMg00810-like</fullName>
    </submittedName>
</protein>
<feature type="domain" description="Reverse transcriptase Ty1/copia-type" evidence="1">
    <location>
        <begin position="11"/>
        <end position="75"/>
    </location>
</feature>
<dbReference type="InterPro" id="IPR013103">
    <property type="entry name" value="RVT_2"/>
</dbReference>